<evidence type="ECO:0000256" key="4">
    <source>
        <dbReference type="ARBA" id="ARBA00022741"/>
    </source>
</evidence>
<proteinExistence type="inferred from homology"/>
<keyword evidence="1 10" id="KW-0004">4Fe-4S</keyword>
<reference evidence="12 13" key="1">
    <citation type="submission" date="2021-03" db="EMBL/GenBank/DDBJ databases">
        <title>Genomic Encyclopedia of Type Strains, Phase IV (KMG-IV): sequencing the most valuable type-strain genomes for metagenomic binning, comparative biology and taxonomic classification.</title>
        <authorList>
            <person name="Goeker M."/>
        </authorList>
    </citation>
    <scope>NUCLEOTIDE SEQUENCE [LARGE SCALE GENOMIC DNA]</scope>
    <source>
        <strain evidence="12 13">DSM 6139</strain>
    </source>
</reference>
<dbReference type="Gene3D" id="3.20.20.70">
    <property type="entry name" value="Aldolase class I"/>
    <property type="match status" value="1"/>
</dbReference>
<dbReference type="CDD" id="cd21117">
    <property type="entry name" value="Twitch_MoaA"/>
    <property type="match status" value="1"/>
</dbReference>
<dbReference type="PROSITE" id="PS51918">
    <property type="entry name" value="RADICAL_SAM"/>
    <property type="match status" value="1"/>
</dbReference>
<evidence type="ECO:0000256" key="9">
    <source>
        <dbReference type="ARBA" id="ARBA00023239"/>
    </source>
</evidence>
<feature type="binding site" evidence="10">
    <location>
        <position position="20"/>
    </location>
    <ligand>
        <name>[4Fe-4S] cluster</name>
        <dbReference type="ChEBI" id="CHEBI:49883"/>
        <label>1</label>
        <note>4Fe-4S-S-AdoMet</note>
    </ligand>
</feature>
<gene>
    <name evidence="10" type="primary">moaA</name>
    <name evidence="12" type="ORF">J2Z34_001363</name>
</gene>
<dbReference type="NCBIfam" id="NF001199">
    <property type="entry name" value="PRK00164.2-1"/>
    <property type="match status" value="1"/>
</dbReference>
<feature type="binding site" evidence="10">
    <location>
        <position position="189"/>
    </location>
    <ligand>
        <name>S-adenosyl-L-methionine</name>
        <dbReference type="ChEBI" id="CHEBI:59789"/>
    </ligand>
</feature>
<dbReference type="InterPro" id="IPR013483">
    <property type="entry name" value="MoaA"/>
</dbReference>
<dbReference type="HAMAP" id="MF_01225_B">
    <property type="entry name" value="MoaA_B"/>
    <property type="match status" value="1"/>
</dbReference>
<dbReference type="Pfam" id="PF06463">
    <property type="entry name" value="Mob_synth_C"/>
    <property type="match status" value="1"/>
</dbReference>
<evidence type="ECO:0000256" key="1">
    <source>
        <dbReference type="ARBA" id="ARBA00022485"/>
    </source>
</evidence>
<dbReference type="CDD" id="cd01335">
    <property type="entry name" value="Radical_SAM"/>
    <property type="match status" value="1"/>
</dbReference>
<keyword evidence="13" id="KW-1185">Reference proteome</keyword>
<comment type="function">
    <text evidence="10">Catalyzes the cyclization of GTP to (8S)-3',8-cyclo-7,8-dihydroguanosine 5'-triphosphate.</text>
</comment>
<feature type="binding site" evidence="10">
    <location>
        <position position="94"/>
    </location>
    <ligand>
        <name>GTP</name>
        <dbReference type="ChEBI" id="CHEBI:37565"/>
    </ligand>
</feature>
<comment type="catalytic activity">
    <reaction evidence="10">
        <text>GTP + AH2 + S-adenosyl-L-methionine = (8S)-3',8-cyclo-7,8-dihydroguanosine 5'-triphosphate + 5'-deoxyadenosine + L-methionine + A + H(+)</text>
        <dbReference type="Rhea" id="RHEA:49576"/>
        <dbReference type="ChEBI" id="CHEBI:13193"/>
        <dbReference type="ChEBI" id="CHEBI:15378"/>
        <dbReference type="ChEBI" id="CHEBI:17319"/>
        <dbReference type="ChEBI" id="CHEBI:17499"/>
        <dbReference type="ChEBI" id="CHEBI:37565"/>
        <dbReference type="ChEBI" id="CHEBI:57844"/>
        <dbReference type="ChEBI" id="CHEBI:59789"/>
        <dbReference type="ChEBI" id="CHEBI:131766"/>
        <dbReference type="EC" id="4.1.99.22"/>
    </reaction>
</comment>
<dbReference type="SUPFAM" id="SSF102114">
    <property type="entry name" value="Radical SAM enzymes"/>
    <property type="match status" value="1"/>
</dbReference>
<comment type="caution">
    <text evidence="12">The sequence shown here is derived from an EMBL/GenBank/DDBJ whole genome shotgun (WGS) entry which is preliminary data.</text>
</comment>
<keyword evidence="2 10" id="KW-0949">S-adenosyl-L-methionine</keyword>
<accession>A0ABS4G2V9</accession>
<dbReference type="SFLD" id="SFLDG01383">
    <property type="entry name" value="cyclic_pyranopterin_phosphate"/>
    <property type="match status" value="1"/>
</dbReference>
<evidence type="ECO:0000256" key="6">
    <source>
        <dbReference type="ARBA" id="ARBA00023014"/>
    </source>
</evidence>
<comment type="cofactor">
    <cofactor evidence="10">
        <name>[4Fe-4S] cluster</name>
        <dbReference type="ChEBI" id="CHEBI:49883"/>
    </cofactor>
    <text evidence="10">Binds 2 [4Fe-4S] clusters. Binds 1 [4Fe-4S] cluster coordinated with 3 cysteines and an exchangeable S-adenosyl-L-methionine and 1 [4Fe-4S] cluster coordinated with 3 cysteines and the GTP-derived substrate.</text>
</comment>
<dbReference type="InterPro" id="IPR007197">
    <property type="entry name" value="rSAM"/>
</dbReference>
<name>A0ABS4G2V9_9CLOT</name>
<feature type="binding site" evidence="10">
    <location>
        <position position="27"/>
    </location>
    <ligand>
        <name>[4Fe-4S] cluster</name>
        <dbReference type="ChEBI" id="CHEBI:49883"/>
        <label>1</label>
        <note>4Fe-4S-S-AdoMet</note>
    </ligand>
</feature>
<sequence length="319" mass="35580">MIDQYGRSIEYLRISVTENCNLKCIYCNPDGKLLCDKGSNYLSPVEIEKIVKAMAKIGIRKVRITGGEPLVRPDVCEIIERIAKIPGIEDISMTTNGINLDTMAEKLKEAGLNRLNISLDTLKSDKFSYITGGGDITRTLKGIDKALELGLTPVKLNTVLIKDINDDEIDDLISLAKDKPIEVRFIELMPIGFYGEKNKDKIMYSDEVIEARPHLKFLKKTDKGAPATYYGIDGYLGKVGFISPMSHKFCGDCNRIRLTSDGKIRPCLGHNGEIDIRGFLDMPAKEFDDKIKGIIYSKPRGHNFEEGFSSSRKMSMIGG</sequence>
<dbReference type="PANTHER" id="PTHR22960">
    <property type="entry name" value="MOLYBDOPTERIN COFACTOR SYNTHESIS PROTEIN A"/>
    <property type="match status" value="1"/>
</dbReference>
<keyword evidence="8 10" id="KW-0501">Molybdenum cofactor biosynthesis</keyword>
<keyword evidence="4 10" id="KW-0547">Nucleotide-binding</keyword>
<dbReference type="RefSeq" id="WP_209459104.1">
    <property type="nucleotide sequence ID" value="NZ_JAGGKC010000009.1"/>
</dbReference>
<evidence type="ECO:0000256" key="2">
    <source>
        <dbReference type="ARBA" id="ARBA00022691"/>
    </source>
</evidence>
<dbReference type="InterPro" id="IPR050105">
    <property type="entry name" value="MoCo_biosynth_MoaA/MoaC"/>
</dbReference>
<feature type="binding site" evidence="10">
    <location>
        <position position="267"/>
    </location>
    <ligand>
        <name>[4Fe-4S] cluster</name>
        <dbReference type="ChEBI" id="CHEBI:49883"/>
        <label>2</label>
        <note>4Fe-4S-substrate</note>
    </ligand>
</feature>
<keyword evidence="7 10" id="KW-0342">GTP-binding</keyword>
<feature type="binding site" evidence="10">
    <location>
        <position position="13"/>
    </location>
    <ligand>
        <name>GTP</name>
        <dbReference type="ChEBI" id="CHEBI:37565"/>
    </ligand>
</feature>
<keyword evidence="9 10" id="KW-0456">Lyase</keyword>
<feature type="binding site" evidence="10">
    <location>
        <position position="24"/>
    </location>
    <ligand>
        <name>[4Fe-4S] cluster</name>
        <dbReference type="ChEBI" id="CHEBI:49883"/>
        <label>1</label>
        <note>4Fe-4S-S-AdoMet</note>
    </ligand>
</feature>
<dbReference type="InterPro" id="IPR040064">
    <property type="entry name" value="MoaA-like"/>
</dbReference>
<feature type="domain" description="Radical SAM core" evidence="11">
    <location>
        <begin position="4"/>
        <end position="226"/>
    </location>
</feature>
<keyword evidence="6 10" id="KW-0411">Iron-sulfur</keyword>
<feature type="binding site" evidence="10">
    <location>
        <position position="253"/>
    </location>
    <ligand>
        <name>[4Fe-4S] cluster</name>
        <dbReference type="ChEBI" id="CHEBI:49883"/>
        <label>2</label>
        <note>4Fe-4S-substrate</note>
    </ligand>
</feature>
<evidence type="ECO:0000256" key="3">
    <source>
        <dbReference type="ARBA" id="ARBA00022723"/>
    </source>
</evidence>
<comment type="similarity">
    <text evidence="10">Belongs to the radical SAM superfamily. MoaA family.</text>
</comment>
<dbReference type="Proteomes" id="UP001519271">
    <property type="component" value="Unassembled WGS sequence"/>
</dbReference>
<dbReference type="SFLD" id="SFLDS00029">
    <property type="entry name" value="Radical_SAM"/>
    <property type="match status" value="1"/>
</dbReference>
<evidence type="ECO:0000313" key="13">
    <source>
        <dbReference type="Proteomes" id="UP001519271"/>
    </source>
</evidence>
<dbReference type="Pfam" id="PF04055">
    <property type="entry name" value="Radical_SAM"/>
    <property type="match status" value="1"/>
</dbReference>
<dbReference type="PANTHER" id="PTHR22960:SF0">
    <property type="entry name" value="MOLYBDENUM COFACTOR BIOSYNTHESIS PROTEIN 1"/>
    <property type="match status" value="1"/>
</dbReference>
<feature type="binding site" evidence="10">
    <location>
        <position position="67"/>
    </location>
    <ligand>
        <name>S-adenosyl-L-methionine</name>
        <dbReference type="ChEBI" id="CHEBI:59789"/>
    </ligand>
</feature>
<comment type="subunit">
    <text evidence="10">Monomer and homodimer.</text>
</comment>
<dbReference type="SFLD" id="SFLDG01386">
    <property type="entry name" value="main_SPASM_domain-containing"/>
    <property type="match status" value="1"/>
</dbReference>
<dbReference type="SFLD" id="SFLDG01067">
    <property type="entry name" value="SPASM/twitch_domain_containing"/>
    <property type="match status" value="1"/>
</dbReference>
<evidence type="ECO:0000256" key="8">
    <source>
        <dbReference type="ARBA" id="ARBA00023150"/>
    </source>
</evidence>
<dbReference type="EC" id="4.1.99.22" evidence="10"/>
<dbReference type="InterPro" id="IPR006638">
    <property type="entry name" value="Elp3/MiaA/NifB-like_rSAM"/>
</dbReference>
<evidence type="ECO:0000313" key="12">
    <source>
        <dbReference type="EMBL" id="MBP1918883.1"/>
    </source>
</evidence>
<dbReference type="InterPro" id="IPR013785">
    <property type="entry name" value="Aldolase_TIM"/>
</dbReference>
<feature type="binding site" evidence="10">
    <location>
        <position position="118"/>
    </location>
    <ligand>
        <name>S-adenosyl-L-methionine</name>
        <dbReference type="ChEBI" id="CHEBI:59789"/>
    </ligand>
</feature>
<dbReference type="EMBL" id="JAGGKC010000009">
    <property type="protein sequence ID" value="MBP1918883.1"/>
    <property type="molecule type" value="Genomic_DNA"/>
</dbReference>
<dbReference type="SMART" id="SM00729">
    <property type="entry name" value="Elp3"/>
    <property type="match status" value="1"/>
</dbReference>
<evidence type="ECO:0000256" key="7">
    <source>
        <dbReference type="ARBA" id="ARBA00023134"/>
    </source>
</evidence>
<organism evidence="12 13">
    <name type="scientific">Youngiibacter multivorans</name>
    <dbReference type="NCBI Taxonomy" id="937251"/>
    <lineage>
        <taxon>Bacteria</taxon>
        <taxon>Bacillati</taxon>
        <taxon>Bacillota</taxon>
        <taxon>Clostridia</taxon>
        <taxon>Eubacteriales</taxon>
        <taxon>Clostridiaceae</taxon>
        <taxon>Youngiibacter</taxon>
    </lineage>
</organism>
<evidence type="ECO:0000256" key="10">
    <source>
        <dbReference type="HAMAP-Rule" id="MF_01225"/>
    </source>
</evidence>
<keyword evidence="3 10" id="KW-0479">Metal-binding</keyword>
<comment type="pathway">
    <text evidence="10">Cofactor biosynthesis; molybdopterin biosynthesis.</text>
</comment>
<keyword evidence="5 10" id="KW-0408">Iron</keyword>
<protein>
    <recommendedName>
        <fullName evidence="10">GTP 3',8-cyclase</fullName>
        <ecNumber evidence="10">4.1.99.22</ecNumber>
    </recommendedName>
    <alternativeName>
        <fullName evidence="10">Molybdenum cofactor biosynthesis protein A</fullName>
    </alternativeName>
</protein>
<feature type="binding site" evidence="10">
    <location>
        <position position="155"/>
    </location>
    <ligand>
        <name>GTP</name>
        <dbReference type="ChEBI" id="CHEBI:37565"/>
    </ligand>
</feature>
<feature type="binding site" evidence="10">
    <location>
        <begin position="255"/>
        <end position="257"/>
    </location>
    <ligand>
        <name>GTP</name>
        <dbReference type="ChEBI" id="CHEBI:37565"/>
    </ligand>
</feature>
<dbReference type="InterPro" id="IPR058240">
    <property type="entry name" value="rSAM_sf"/>
</dbReference>
<feature type="binding site" evidence="10">
    <location>
        <position position="63"/>
    </location>
    <ligand>
        <name>GTP</name>
        <dbReference type="ChEBI" id="CHEBI:37565"/>
    </ligand>
</feature>
<dbReference type="InterPro" id="IPR010505">
    <property type="entry name" value="MoaA_twitch"/>
</dbReference>
<evidence type="ECO:0000259" key="11">
    <source>
        <dbReference type="PROSITE" id="PS51918"/>
    </source>
</evidence>
<feature type="binding site" evidence="10">
    <location>
        <position position="26"/>
    </location>
    <ligand>
        <name>S-adenosyl-L-methionine</name>
        <dbReference type="ChEBI" id="CHEBI:59789"/>
    </ligand>
</feature>
<dbReference type="NCBIfam" id="TIGR02666">
    <property type="entry name" value="moaA"/>
    <property type="match status" value="1"/>
</dbReference>
<evidence type="ECO:0000256" key="5">
    <source>
        <dbReference type="ARBA" id="ARBA00023004"/>
    </source>
</evidence>
<feature type="binding site" evidence="10">
    <location>
        <position position="250"/>
    </location>
    <ligand>
        <name>[4Fe-4S] cluster</name>
        <dbReference type="ChEBI" id="CHEBI:49883"/>
        <label>2</label>
        <note>4Fe-4S-substrate</note>
    </ligand>
</feature>